<evidence type="ECO:0008006" key="16">
    <source>
        <dbReference type="Google" id="ProtNLM"/>
    </source>
</evidence>
<feature type="transmembrane region" description="Helical" evidence="13">
    <location>
        <begin position="60"/>
        <end position="83"/>
    </location>
</feature>
<evidence type="ECO:0000313" key="15">
    <source>
        <dbReference type="Proteomes" id="UP000039046"/>
    </source>
</evidence>
<evidence type="ECO:0000256" key="12">
    <source>
        <dbReference type="RuleBase" id="RU000461"/>
    </source>
</evidence>
<evidence type="ECO:0000256" key="10">
    <source>
        <dbReference type="ARBA" id="ARBA00023136"/>
    </source>
</evidence>
<sequence>MATKEKQVAVSTIRSAAPPAEMPWMMMTAISGFYLAATVLDRLHSRYLARPLYPAQYQQLLHPLAAIFLVLPVFIVSHTKLYWLRANRVNGCEPAAVYPHKDPIMGFDWMKSVLKASQETRLIEFFLDHFNDIGNTFWFNAGGDWTLMTNEPENVKAILSTQFNVWPVQGLRKTTAVVTLGPKAVFSTNGKEWQHARAVMRPSFVRNQLADLECTDRHVENFLAKLKLDESKLDLQPLFFLFTMDVSTDFMFGHSTDMLRHPSPEADEFIRCFEYTMISSLTRARMGRFAFLLRDRKLDESIQTSYAFIDQFITSAFANGRSKERPYVFMNELIDSGASHDEIRSQLLSMILGGRDTSASTMSSLFWVLARRPDIFAKMKKELEILNGEKPSWEQTRELKYLNRVIKEVLRLYPPVISNLRSASQDTILPRGGGKDGQSPLFVPKGTTCRYSIVSMQRRQDLYGDDADEFRPERWETLRTSWEYIPFSGGPRICIGQQFALTQVTYMVARILQSIGSVEAMDNLPMEMIVSATTSLKNGCWVKMTPA</sequence>
<dbReference type="HOGENOM" id="CLU_001570_27_0_1"/>
<feature type="binding site" description="axial binding residue" evidence="11">
    <location>
        <position position="494"/>
    </location>
    <ligand>
        <name>heme</name>
        <dbReference type="ChEBI" id="CHEBI:30413"/>
    </ligand>
    <ligandPart>
        <name>Fe</name>
        <dbReference type="ChEBI" id="CHEBI:18248"/>
    </ligandPart>
</feature>
<protein>
    <recommendedName>
        <fullName evidence="16">Cytochrome P450</fullName>
    </recommendedName>
</protein>
<dbReference type="SUPFAM" id="SSF48264">
    <property type="entry name" value="Cytochrome P450"/>
    <property type="match status" value="1"/>
</dbReference>
<organism evidence="14 15">
    <name type="scientific">[Torrubiella] hemipterigena</name>
    <dbReference type="NCBI Taxonomy" id="1531966"/>
    <lineage>
        <taxon>Eukaryota</taxon>
        <taxon>Fungi</taxon>
        <taxon>Dikarya</taxon>
        <taxon>Ascomycota</taxon>
        <taxon>Pezizomycotina</taxon>
        <taxon>Sordariomycetes</taxon>
        <taxon>Hypocreomycetidae</taxon>
        <taxon>Hypocreales</taxon>
        <taxon>Clavicipitaceae</taxon>
        <taxon>Clavicipitaceae incertae sedis</taxon>
        <taxon>'Torrubiella' clade</taxon>
    </lineage>
</organism>
<comment type="subcellular location">
    <subcellularLocation>
        <location evidence="2">Membrane</location>
        <topology evidence="2">Single-pass membrane protein</topology>
    </subcellularLocation>
</comment>
<accession>A0A0A1TFC6</accession>
<evidence type="ECO:0000256" key="6">
    <source>
        <dbReference type="ARBA" id="ARBA00022989"/>
    </source>
</evidence>
<keyword evidence="5 11" id="KW-0479">Metal-binding</keyword>
<proteinExistence type="inferred from homology"/>
<gene>
    <name evidence="14" type="ORF">VHEMI04070</name>
</gene>
<dbReference type="GO" id="GO:0005506">
    <property type="term" value="F:iron ion binding"/>
    <property type="evidence" value="ECO:0007669"/>
    <property type="project" value="InterPro"/>
</dbReference>
<evidence type="ECO:0000313" key="14">
    <source>
        <dbReference type="EMBL" id="CEJ86309.1"/>
    </source>
</evidence>
<dbReference type="GO" id="GO:0016020">
    <property type="term" value="C:membrane"/>
    <property type="evidence" value="ECO:0007669"/>
    <property type="project" value="UniProtKB-SubCell"/>
</dbReference>
<dbReference type="Proteomes" id="UP000039046">
    <property type="component" value="Unassembled WGS sequence"/>
</dbReference>
<keyword evidence="7 12" id="KW-0560">Oxidoreductase</keyword>
<dbReference type="STRING" id="1531966.A0A0A1TFC6"/>
<evidence type="ECO:0000256" key="9">
    <source>
        <dbReference type="ARBA" id="ARBA00023033"/>
    </source>
</evidence>
<dbReference type="OrthoDB" id="1470350at2759"/>
<dbReference type="PANTHER" id="PTHR24287">
    <property type="entry name" value="P450, PUTATIVE (EUROFUNG)-RELATED"/>
    <property type="match status" value="1"/>
</dbReference>
<dbReference type="GO" id="GO:0016705">
    <property type="term" value="F:oxidoreductase activity, acting on paired donors, with incorporation or reduction of molecular oxygen"/>
    <property type="evidence" value="ECO:0007669"/>
    <property type="project" value="InterPro"/>
</dbReference>
<dbReference type="InterPro" id="IPR002403">
    <property type="entry name" value="Cyt_P450_E_grp-IV"/>
</dbReference>
<dbReference type="GO" id="GO:0020037">
    <property type="term" value="F:heme binding"/>
    <property type="evidence" value="ECO:0007669"/>
    <property type="project" value="InterPro"/>
</dbReference>
<evidence type="ECO:0000256" key="4">
    <source>
        <dbReference type="ARBA" id="ARBA00022692"/>
    </source>
</evidence>
<evidence type="ECO:0000256" key="3">
    <source>
        <dbReference type="ARBA" id="ARBA00010617"/>
    </source>
</evidence>
<dbReference type="Pfam" id="PF00067">
    <property type="entry name" value="p450"/>
    <property type="match status" value="1"/>
</dbReference>
<comment type="similarity">
    <text evidence="3 12">Belongs to the cytochrome P450 family.</text>
</comment>
<dbReference type="PRINTS" id="PR00465">
    <property type="entry name" value="EP450IV"/>
</dbReference>
<keyword evidence="11 12" id="KW-0349">Heme</keyword>
<dbReference type="InterPro" id="IPR017972">
    <property type="entry name" value="Cyt_P450_CS"/>
</dbReference>
<evidence type="ECO:0000256" key="13">
    <source>
        <dbReference type="SAM" id="Phobius"/>
    </source>
</evidence>
<evidence type="ECO:0000256" key="11">
    <source>
        <dbReference type="PIRSR" id="PIRSR602403-1"/>
    </source>
</evidence>
<keyword evidence="15" id="KW-1185">Reference proteome</keyword>
<dbReference type="PROSITE" id="PS00086">
    <property type="entry name" value="CYTOCHROME_P450"/>
    <property type="match status" value="1"/>
</dbReference>
<feature type="transmembrane region" description="Helical" evidence="13">
    <location>
        <begin position="22"/>
        <end position="40"/>
    </location>
</feature>
<dbReference type="AlphaFoldDB" id="A0A0A1TFC6"/>
<dbReference type="InterPro" id="IPR036396">
    <property type="entry name" value="Cyt_P450_sf"/>
</dbReference>
<comment type="cofactor">
    <cofactor evidence="1 11">
        <name>heme</name>
        <dbReference type="ChEBI" id="CHEBI:30413"/>
    </cofactor>
</comment>
<keyword evidence="8 11" id="KW-0408">Iron</keyword>
<dbReference type="PRINTS" id="PR00385">
    <property type="entry name" value="P450"/>
</dbReference>
<evidence type="ECO:0000256" key="8">
    <source>
        <dbReference type="ARBA" id="ARBA00023004"/>
    </source>
</evidence>
<dbReference type="CDD" id="cd11063">
    <property type="entry name" value="CYP52"/>
    <property type="match status" value="1"/>
</dbReference>
<keyword evidence="10 13" id="KW-0472">Membrane</keyword>
<dbReference type="GO" id="GO:0004497">
    <property type="term" value="F:monooxygenase activity"/>
    <property type="evidence" value="ECO:0007669"/>
    <property type="project" value="UniProtKB-KW"/>
</dbReference>
<evidence type="ECO:0000256" key="5">
    <source>
        <dbReference type="ARBA" id="ARBA00022723"/>
    </source>
</evidence>
<dbReference type="InterPro" id="IPR047146">
    <property type="entry name" value="Cyt_P450_E_CYP52_fungi"/>
</dbReference>
<keyword evidence="4 13" id="KW-0812">Transmembrane</keyword>
<dbReference type="EMBL" id="CDHN01000002">
    <property type="protein sequence ID" value="CEJ86309.1"/>
    <property type="molecule type" value="Genomic_DNA"/>
</dbReference>
<evidence type="ECO:0000256" key="2">
    <source>
        <dbReference type="ARBA" id="ARBA00004167"/>
    </source>
</evidence>
<name>A0A0A1TFC6_9HYPO</name>
<evidence type="ECO:0000256" key="1">
    <source>
        <dbReference type="ARBA" id="ARBA00001971"/>
    </source>
</evidence>
<reference evidence="14 15" key="1">
    <citation type="journal article" date="2015" name="Genome Announc.">
        <title>Draft Genome Sequence and Gene Annotation of the Entomopathogenic Fungus Verticillium hemipterigenum.</title>
        <authorList>
            <person name="Horn F."/>
            <person name="Habel A."/>
            <person name="Scharf D.H."/>
            <person name="Dworschak J."/>
            <person name="Brakhage A.A."/>
            <person name="Guthke R."/>
            <person name="Hertweck C."/>
            <person name="Linde J."/>
        </authorList>
    </citation>
    <scope>NUCLEOTIDE SEQUENCE [LARGE SCALE GENOMIC DNA]</scope>
</reference>
<dbReference type="Gene3D" id="1.10.630.10">
    <property type="entry name" value="Cytochrome P450"/>
    <property type="match status" value="1"/>
</dbReference>
<evidence type="ECO:0000256" key="7">
    <source>
        <dbReference type="ARBA" id="ARBA00023002"/>
    </source>
</evidence>
<keyword evidence="6 13" id="KW-1133">Transmembrane helix</keyword>
<dbReference type="InterPro" id="IPR001128">
    <property type="entry name" value="Cyt_P450"/>
</dbReference>
<dbReference type="PANTHER" id="PTHR24287:SF17">
    <property type="entry name" value="P450, PUTATIVE (EUROFUNG)-RELATED"/>
    <property type="match status" value="1"/>
</dbReference>
<keyword evidence="9 12" id="KW-0503">Monooxygenase</keyword>